<organism evidence="1 2">
    <name type="scientific">Cinara cedri</name>
    <dbReference type="NCBI Taxonomy" id="506608"/>
    <lineage>
        <taxon>Eukaryota</taxon>
        <taxon>Metazoa</taxon>
        <taxon>Ecdysozoa</taxon>
        <taxon>Arthropoda</taxon>
        <taxon>Hexapoda</taxon>
        <taxon>Insecta</taxon>
        <taxon>Pterygota</taxon>
        <taxon>Neoptera</taxon>
        <taxon>Paraneoptera</taxon>
        <taxon>Hemiptera</taxon>
        <taxon>Sternorrhyncha</taxon>
        <taxon>Aphidomorpha</taxon>
        <taxon>Aphidoidea</taxon>
        <taxon>Aphididae</taxon>
        <taxon>Lachninae</taxon>
        <taxon>Cinara</taxon>
    </lineage>
</organism>
<protein>
    <submittedName>
        <fullName evidence="1">Uncharacterized protein</fullName>
    </submittedName>
</protein>
<dbReference type="AlphaFoldDB" id="A0A5E4N4S8"/>
<dbReference type="Proteomes" id="UP000325440">
    <property type="component" value="Unassembled WGS sequence"/>
</dbReference>
<keyword evidence="2" id="KW-1185">Reference proteome</keyword>
<proteinExistence type="predicted"/>
<dbReference type="EMBL" id="CABPRJ010001449">
    <property type="protein sequence ID" value="VVC37586.1"/>
    <property type="molecule type" value="Genomic_DNA"/>
</dbReference>
<gene>
    <name evidence="1" type="ORF">CINCED_3A024468</name>
</gene>
<evidence type="ECO:0000313" key="2">
    <source>
        <dbReference type="Proteomes" id="UP000325440"/>
    </source>
</evidence>
<sequence length="154" mass="17982">MGPHVFYESIILHVYEEKTDHSEDIELAVSSEVNKMKEIYQSSFSVTIYIQQDFWNIEYLNIFDVIAGYHTNKLQSVLSNNIFIQFNTYNTNSDAWLTKLHMTNFITLIMHTINSSINSIKSLKMICLDNLYVCSLTVHKVFSVSLVELLHEYK</sequence>
<accession>A0A5E4N4S8</accession>
<reference evidence="1 2" key="1">
    <citation type="submission" date="2019-08" db="EMBL/GenBank/DDBJ databases">
        <authorList>
            <person name="Alioto T."/>
            <person name="Alioto T."/>
            <person name="Gomez Garrido J."/>
        </authorList>
    </citation>
    <scope>NUCLEOTIDE SEQUENCE [LARGE SCALE GENOMIC DNA]</scope>
</reference>
<name>A0A5E4N4S8_9HEMI</name>
<evidence type="ECO:0000313" key="1">
    <source>
        <dbReference type="EMBL" id="VVC37586.1"/>
    </source>
</evidence>